<evidence type="ECO:0000256" key="2">
    <source>
        <dbReference type="ARBA" id="ARBA00007647"/>
    </source>
</evidence>
<evidence type="ECO:0000256" key="6">
    <source>
        <dbReference type="ARBA" id="ARBA00022989"/>
    </source>
</evidence>
<dbReference type="EC" id="2.4.1.-" evidence="8"/>
<dbReference type="GO" id="GO:0016020">
    <property type="term" value="C:membrane"/>
    <property type="evidence" value="ECO:0007669"/>
    <property type="project" value="UniProtKB-SubCell"/>
</dbReference>
<proteinExistence type="inferred from homology"/>
<accession>A0AA36GR91</accession>
<evidence type="ECO:0000256" key="8">
    <source>
        <dbReference type="RuleBase" id="RU366017"/>
    </source>
</evidence>
<evidence type="ECO:0000313" key="9">
    <source>
        <dbReference type="EMBL" id="CAJ0596711.1"/>
    </source>
</evidence>
<keyword evidence="6 8" id="KW-1133">Transmembrane helix</keyword>
<dbReference type="GO" id="GO:0016757">
    <property type="term" value="F:glycosyltransferase activity"/>
    <property type="evidence" value="ECO:0007669"/>
    <property type="project" value="UniProtKB-UniRule"/>
</dbReference>
<evidence type="ECO:0000256" key="7">
    <source>
        <dbReference type="ARBA" id="ARBA00023136"/>
    </source>
</evidence>
<dbReference type="EMBL" id="CATQJL010000223">
    <property type="protein sequence ID" value="CAJ0596711.1"/>
    <property type="molecule type" value="Genomic_DNA"/>
</dbReference>
<keyword evidence="3 8" id="KW-0328">Glycosyltransferase</keyword>
<dbReference type="PANTHER" id="PTHR21645">
    <property type="entry name" value="GLYCOSYLTRANSFERASE FAMILY 92 PROTEIN"/>
    <property type="match status" value="1"/>
</dbReference>
<evidence type="ECO:0000313" key="10">
    <source>
        <dbReference type="Proteomes" id="UP001176961"/>
    </source>
</evidence>
<organism evidence="9 10">
    <name type="scientific">Cylicocyclus nassatus</name>
    <name type="common">Nematode worm</name>
    <dbReference type="NCBI Taxonomy" id="53992"/>
    <lineage>
        <taxon>Eukaryota</taxon>
        <taxon>Metazoa</taxon>
        <taxon>Ecdysozoa</taxon>
        <taxon>Nematoda</taxon>
        <taxon>Chromadorea</taxon>
        <taxon>Rhabditida</taxon>
        <taxon>Rhabditina</taxon>
        <taxon>Rhabditomorpha</taxon>
        <taxon>Strongyloidea</taxon>
        <taxon>Strongylidae</taxon>
        <taxon>Cylicocyclus</taxon>
    </lineage>
</organism>
<gene>
    <name evidence="9" type="ORF">CYNAS_LOCUS8694</name>
</gene>
<keyword evidence="5 8" id="KW-0812">Transmembrane</keyword>
<evidence type="ECO:0000256" key="3">
    <source>
        <dbReference type="ARBA" id="ARBA00022676"/>
    </source>
</evidence>
<dbReference type="Pfam" id="PF01697">
    <property type="entry name" value="Glyco_transf_92"/>
    <property type="match status" value="1"/>
</dbReference>
<dbReference type="Proteomes" id="UP001176961">
    <property type="component" value="Unassembled WGS sequence"/>
</dbReference>
<dbReference type="InterPro" id="IPR008166">
    <property type="entry name" value="Glyco_transf_92"/>
</dbReference>
<evidence type="ECO:0000256" key="1">
    <source>
        <dbReference type="ARBA" id="ARBA00004167"/>
    </source>
</evidence>
<comment type="similarity">
    <text evidence="2 8">Belongs to the glycosyltransferase 92 family.</text>
</comment>
<dbReference type="PANTHER" id="PTHR21645:SF22">
    <property type="entry name" value="GLYCOSYLTRANSFERASE FAMILY 92 PROTEIN"/>
    <property type="match status" value="1"/>
</dbReference>
<dbReference type="InterPro" id="IPR052012">
    <property type="entry name" value="GTase_92"/>
</dbReference>
<keyword evidence="7 8" id="KW-0472">Membrane</keyword>
<keyword evidence="10" id="KW-1185">Reference proteome</keyword>
<evidence type="ECO:0000256" key="5">
    <source>
        <dbReference type="ARBA" id="ARBA00022692"/>
    </source>
</evidence>
<name>A0AA36GR91_CYLNA</name>
<dbReference type="AlphaFoldDB" id="A0AA36GR91"/>
<comment type="caution">
    <text evidence="9">The sequence shown here is derived from an EMBL/GenBank/DDBJ whole genome shotgun (WGS) entry which is preliminary data.</text>
</comment>
<sequence>MRRIVAKIISKILLAKEQVRWRLANNCVRKAEWMYRAALVFFCILCGVAWYQRTINMWMLKNIGDSLITKTLGSRNIILGVFHRQKNEQNVPGNYVVIHFLADSRQEHFLYCFSKQPDNRYYWTRAKVQRISRGKRAASDVCAWAGHIAECELEVHAFKEFKLSSTKEVEDAMVLTPEQPLREPRHDLVVCMAPMYIYTDWEILLVGIETWLALGATKIIVPIQSASTTTYKILKEYEKRGLVIIRTWPKWPILSDTNPNGLVLSRGIEESHVNCLFFAKPFANMIAFTDVDDMLLPSDPLNIRPNINVDILKALFAEHPQAGSLLFEHRDVQLQLRETPTTLANFNFNFLMDSKQKMNCNVWRMKTRVVVNASRVDSVNMHETGLHRFSYVQTRVPCRQAHFYHLRHNHHTVQNSVAINMATLVSNLNRQWYRRLESFADFRDEPLNKSSTESFDDFDRCMSAINDEHWTLHVSRCLTPHVCFSRLSRDVDCVAARAEYEFFRSGANGYFLQVSNVSITTSDANCEAPVPPLVSGNHYFAP</sequence>
<reference evidence="9" key="1">
    <citation type="submission" date="2023-07" db="EMBL/GenBank/DDBJ databases">
        <authorList>
            <consortium name="CYATHOMIX"/>
        </authorList>
    </citation>
    <scope>NUCLEOTIDE SEQUENCE</scope>
    <source>
        <strain evidence="9">N/A</strain>
    </source>
</reference>
<feature type="transmembrane region" description="Helical" evidence="8">
    <location>
        <begin position="33"/>
        <end position="51"/>
    </location>
</feature>
<protein>
    <recommendedName>
        <fullName evidence="8">Glycosyltransferase family 92 protein</fullName>
        <ecNumber evidence="8">2.4.1.-</ecNumber>
    </recommendedName>
</protein>
<comment type="subcellular location">
    <subcellularLocation>
        <location evidence="1">Membrane</location>
        <topology evidence="1">Single-pass membrane protein</topology>
    </subcellularLocation>
</comment>
<keyword evidence="4 8" id="KW-0808">Transferase</keyword>
<evidence type="ECO:0000256" key="4">
    <source>
        <dbReference type="ARBA" id="ARBA00022679"/>
    </source>
</evidence>